<reference evidence="2" key="1">
    <citation type="journal article" date="2023" name="Mol. Plant Microbe Interact.">
        <title>Elucidating the Obligate Nature and Biological Capacity of an Invasive Fungal Corn Pathogen.</title>
        <authorList>
            <person name="MacCready J.S."/>
            <person name="Roggenkamp E.M."/>
            <person name="Gdanetz K."/>
            <person name="Chilvers M.I."/>
        </authorList>
    </citation>
    <scope>NUCLEOTIDE SEQUENCE</scope>
    <source>
        <strain evidence="2">PM02</strain>
    </source>
</reference>
<dbReference type="AlphaFoldDB" id="A0AAD9IDL3"/>
<protein>
    <submittedName>
        <fullName evidence="2">Uncharacterized protein</fullName>
    </submittedName>
</protein>
<sequence>MVSVPWTRLRAVQPRVLSRLALPVIVALLLLMTLRFGLSHLRFTTAWRSTLGEDLTRWKSPSLAATATGTRPLVLYAYQPSATAWRNLVFFADQGLHAEADFVFILKDAPAADAADAADLLPKLPNIRVVNSVDTCAGPFGAFGAFGEVLQRDGLWKRYRRFVLLDGTVRGPFLPTYASAECWTDVFLGRLTDEVKLVGTTINCEPRPHVQSMVWATDDVGMSVLLGPVQTEDDRGTENAAVGLGTCYKTPGEAKHAEFGSTDLIQAQGYKVDVLMAAYGEKEEWDAEEYCEKNGQPEDVLLRDGSYFGTNLHPYETVFFPADRGVADKTLDDFTKWHQKRRLTSWDTCKKRKH</sequence>
<feature type="transmembrane region" description="Helical" evidence="1">
    <location>
        <begin position="20"/>
        <end position="38"/>
    </location>
</feature>
<keyword evidence="1" id="KW-1133">Transmembrane helix</keyword>
<evidence type="ECO:0000256" key="1">
    <source>
        <dbReference type="SAM" id="Phobius"/>
    </source>
</evidence>
<gene>
    <name evidence="2" type="ORF">P8C59_009380</name>
</gene>
<evidence type="ECO:0000313" key="2">
    <source>
        <dbReference type="EMBL" id="KAK2075235.1"/>
    </source>
</evidence>
<proteinExistence type="predicted"/>
<name>A0AAD9IDL3_9PEZI</name>
<comment type="caution">
    <text evidence="2">The sequence shown here is derived from an EMBL/GenBank/DDBJ whole genome shotgun (WGS) entry which is preliminary data.</text>
</comment>
<dbReference type="Proteomes" id="UP001217918">
    <property type="component" value="Unassembled WGS sequence"/>
</dbReference>
<keyword evidence="1" id="KW-0472">Membrane</keyword>
<accession>A0AAD9IDL3</accession>
<organism evidence="2 3">
    <name type="scientific">Phyllachora maydis</name>
    <dbReference type="NCBI Taxonomy" id="1825666"/>
    <lineage>
        <taxon>Eukaryota</taxon>
        <taxon>Fungi</taxon>
        <taxon>Dikarya</taxon>
        <taxon>Ascomycota</taxon>
        <taxon>Pezizomycotina</taxon>
        <taxon>Sordariomycetes</taxon>
        <taxon>Sordariomycetidae</taxon>
        <taxon>Phyllachorales</taxon>
        <taxon>Phyllachoraceae</taxon>
        <taxon>Phyllachora</taxon>
    </lineage>
</organism>
<dbReference type="EMBL" id="JAQQPM010000009">
    <property type="protein sequence ID" value="KAK2075235.1"/>
    <property type="molecule type" value="Genomic_DNA"/>
</dbReference>
<keyword evidence="3" id="KW-1185">Reference proteome</keyword>
<evidence type="ECO:0000313" key="3">
    <source>
        <dbReference type="Proteomes" id="UP001217918"/>
    </source>
</evidence>
<keyword evidence="1" id="KW-0812">Transmembrane</keyword>